<dbReference type="GeneID" id="87811141"/>
<dbReference type="Gene3D" id="1.20.1250.20">
    <property type="entry name" value="MFS general substrate transporter like domains"/>
    <property type="match status" value="1"/>
</dbReference>
<feature type="transmembrane region" description="Helical" evidence="7">
    <location>
        <begin position="54"/>
        <end position="77"/>
    </location>
</feature>
<feature type="region of interest" description="Disordered" evidence="6">
    <location>
        <begin position="529"/>
        <end position="570"/>
    </location>
</feature>
<feature type="region of interest" description="Disordered" evidence="6">
    <location>
        <begin position="244"/>
        <end position="281"/>
    </location>
</feature>
<dbReference type="PANTHER" id="PTHR23504:SF15">
    <property type="entry name" value="MAJOR FACILITATOR SUPERFAMILY (MFS) PROFILE DOMAIN-CONTAINING PROTEIN"/>
    <property type="match status" value="1"/>
</dbReference>
<evidence type="ECO:0000256" key="7">
    <source>
        <dbReference type="SAM" id="Phobius"/>
    </source>
</evidence>
<evidence type="ECO:0000256" key="1">
    <source>
        <dbReference type="ARBA" id="ARBA00004141"/>
    </source>
</evidence>
<feature type="transmembrane region" description="Helical" evidence="7">
    <location>
        <begin position="500"/>
        <end position="519"/>
    </location>
</feature>
<protein>
    <submittedName>
        <fullName evidence="8">Major facilitator-type transporter psiT2</fullName>
    </submittedName>
</protein>
<keyword evidence="2" id="KW-0813">Transport</keyword>
<proteinExistence type="predicted"/>
<name>A0AAF0YD05_9TREE</name>
<reference evidence="8" key="1">
    <citation type="submission" date="2023-10" db="EMBL/GenBank/DDBJ databases">
        <authorList>
            <person name="Noh H."/>
        </authorList>
    </citation>
    <scope>NUCLEOTIDE SEQUENCE</scope>
    <source>
        <strain evidence="8">DUCC4014</strain>
    </source>
</reference>
<dbReference type="RefSeq" id="XP_062630481.1">
    <property type="nucleotide sequence ID" value="XM_062774497.1"/>
</dbReference>
<evidence type="ECO:0000256" key="5">
    <source>
        <dbReference type="ARBA" id="ARBA00023136"/>
    </source>
</evidence>
<feature type="transmembrane region" description="Helical" evidence="7">
    <location>
        <begin position="150"/>
        <end position="173"/>
    </location>
</feature>
<feature type="compositionally biased region" description="Acidic residues" evidence="6">
    <location>
        <begin position="530"/>
        <end position="548"/>
    </location>
</feature>
<accession>A0AAF0YD05</accession>
<dbReference type="EMBL" id="CP086719">
    <property type="protein sequence ID" value="WOO84455.1"/>
    <property type="molecule type" value="Genomic_DNA"/>
</dbReference>
<dbReference type="AlphaFoldDB" id="A0AAF0YD05"/>
<dbReference type="SUPFAM" id="SSF103473">
    <property type="entry name" value="MFS general substrate transporter"/>
    <property type="match status" value="1"/>
</dbReference>
<feature type="transmembrane region" description="Helical" evidence="7">
    <location>
        <begin position="352"/>
        <end position="372"/>
    </location>
</feature>
<keyword evidence="9" id="KW-1185">Reference proteome</keyword>
<evidence type="ECO:0000256" key="4">
    <source>
        <dbReference type="ARBA" id="ARBA00022989"/>
    </source>
</evidence>
<evidence type="ECO:0000256" key="2">
    <source>
        <dbReference type="ARBA" id="ARBA00022448"/>
    </source>
</evidence>
<dbReference type="GO" id="GO:0016020">
    <property type="term" value="C:membrane"/>
    <property type="evidence" value="ECO:0007669"/>
    <property type="project" value="UniProtKB-SubCell"/>
</dbReference>
<evidence type="ECO:0000256" key="3">
    <source>
        <dbReference type="ARBA" id="ARBA00022692"/>
    </source>
</evidence>
<comment type="subcellular location">
    <subcellularLocation>
        <location evidence="1">Membrane</location>
        <topology evidence="1">Multi-pass membrane protein</topology>
    </subcellularLocation>
</comment>
<keyword evidence="5 7" id="KW-0472">Membrane</keyword>
<sequence length="570" mass="61562">MFSRPSPYATPLPYAQVAVLMGVRLAEPIAYTIIFPFINQMIDELGVTDNPDRIGFYSGLVESAFAFVQVFTVYHWAKLSEGRDFKQFVVGWVGCATLRQQLADARSGLATNFWTMLFFRCLSGALNGNVAVIKASLGEITDETNSTDAFALYALTWTVGSILGTALGGALAHPVQRWPGLFGSWDVFRRHPYWLPCLVSAGCTLVGIIFAAAVYRESLPSKQHQHTSTRTIFSYRQHAILPGDGRQGSRHAPSRSDASDATAVSHDESVPMSPVSTKTRLDEEAGGVDEPLLGGAAHHHRTWGFWELCAHRPVRISNLALFLNSFVSGSWGAASLLFFYDRKNGLAMSTSAIGGALAVNGLWTIAAQLLILTRLRLALGLNRAYVLLTAGWIPVWLLLPLLRRVLEASETPNSEGKYADTRGWVVTIAVNALLSLVTLVTLNNSLLMVVVNNSTPDRAALGAVNGISTAVGSLARVVGPSLVSVLFAVSMDRGALGGRLWWVFMLAMSALNLGAGLLVPNEAATLRNEYDEDEYGDEDEDEDEDGSESLDGVMVAPGTPARRGTHPIPG</sequence>
<evidence type="ECO:0000313" key="9">
    <source>
        <dbReference type="Proteomes" id="UP000827549"/>
    </source>
</evidence>
<gene>
    <name evidence="8" type="primary">psiT2</name>
    <name evidence="8" type="ORF">LOC62_06G007971</name>
</gene>
<feature type="transmembrane region" description="Helical" evidence="7">
    <location>
        <begin position="193"/>
        <end position="215"/>
    </location>
</feature>
<evidence type="ECO:0000313" key="8">
    <source>
        <dbReference type="EMBL" id="WOO84455.1"/>
    </source>
</evidence>
<feature type="transmembrane region" description="Helical" evidence="7">
    <location>
        <begin position="321"/>
        <end position="340"/>
    </location>
</feature>
<evidence type="ECO:0000256" key="6">
    <source>
        <dbReference type="SAM" id="MobiDB-lite"/>
    </source>
</evidence>
<feature type="transmembrane region" description="Helical" evidence="7">
    <location>
        <begin position="463"/>
        <end position="488"/>
    </location>
</feature>
<feature type="transmembrane region" description="Helical" evidence="7">
    <location>
        <begin position="384"/>
        <end position="403"/>
    </location>
</feature>
<dbReference type="PANTHER" id="PTHR23504">
    <property type="entry name" value="MAJOR FACILITATOR SUPERFAMILY DOMAIN-CONTAINING PROTEIN 10"/>
    <property type="match status" value="1"/>
</dbReference>
<feature type="transmembrane region" description="Helical" evidence="7">
    <location>
        <begin position="12"/>
        <end position="34"/>
    </location>
</feature>
<feature type="transmembrane region" description="Helical" evidence="7">
    <location>
        <begin position="423"/>
        <end position="451"/>
    </location>
</feature>
<keyword evidence="3 7" id="KW-0812">Transmembrane</keyword>
<organism evidence="8 9">
    <name type="scientific">Vanrija pseudolonga</name>
    <dbReference type="NCBI Taxonomy" id="143232"/>
    <lineage>
        <taxon>Eukaryota</taxon>
        <taxon>Fungi</taxon>
        <taxon>Dikarya</taxon>
        <taxon>Basidiomycota</taxon>
        <taxon>Agaricomycotina</taxon>
        <taxon>Tremellomycetes</taxon>
        <taxon>Trichosporonales</taxon>
        <taxon>Trichosporonaceae</taxon>
        <taxon>Vanrija</taxon>
    </lineage>
</organism>
<dbReference type="Proteomes" id="UP000827549">
    <property type="component" value="Chromosome 6"/>
</dbReference>
<keyword evidence="4 7" id="KW-1133">Transmembrane helix</keyword>
<dbReference type="InterPro" id="IPR036259">
    <property type="entry name" value="MFS_trans_sf"/>
</dbReference>